<comment type="caution">
    <text evidence="1">The sequence shown here is derived from an EMBL/GenBank/DDBJ whole genome shotgun (WGS) entry which is preliminary data.</text>
</comment>
<accession>A0A0F8VZ91</accession>
<gene>
    <name evidence="1" type="ORF">LCGC14_3132580</name>
</gene>
<name>A0A0F8VZ91_9ZZZZ</name>
<feature type="non-terminal residue" evidence="1">
    <location>
        <position position="1"/>
    </location>
</feature>
<dbReference type="AlphaFoldDB" id="A0A0F8VZ91"/>
<evidence type="ECO:0000313" key="1">
    <source>
        <dbReference type="EMBL" id="KKK49688.1"/>
    </source>
</evidence>
<protein>
    <submittedName>
        <fullName evidence="1">Uncharacterized protein</fullName>
    </submittedName>
</protein>
<organism evidence="1">
    <name type="scientific">marine sediment metagenome</name>
    <dbReference type="NCBI Taxonomy" id="412755"/>
    <lineage>
        <taxon>unclassified sequences</taxon>
        <taxon>metagenomes</taxon>
        <taxon>ecological metagenomes</taxon>
    </lineage>
</organism>
<reference evidence="1" key="1">
    <citation type="journal article" date="2015" name="Nature">
        <title>Complex archaea that bridge the gap between prokaryotes and eukaryotes.</title>
        <authorList>
            <person name="Spang A."/>
            <person name="Saw J.H."/>
            <person name="Jorgensen S.L."/>
            <person name="Zaremba-Niedzwiedzka K."/>
            <person name="Martijn J."/>
            <person name="Lind A.E."/>
            <person name="van Eijk R."/>
            <person name="Schleper C."/>
            <person name="Guy L."/>
            <person name="Ettema T.J."/>
        </authorList>
    </citation>
    <scope>NUCLEOTIDE SEQUENCE</scope>
</reference>
<sequence length="26" mass="2772">HDGGDNGQPATFKAPVIPPRPVVRVF</sequence>
<dbReference type="EMBL" id="LAZR01068413">
    <property type="protein sequence ID" value="KKK49688.1"/>
    <property type="molecule type" value="Genomic_DNA"/>
</dbReference>
<proteinExistence type="predicted"/>